<feature type="domain" description="SAC3/GANP/THP3 conserved" evidence="2">
    <location>
        <begin position="287"/>
        <end position="497"/>
    </location>
</feature>
<feature type="compositionally biased region" description="Polar residues" evidence="1">
    <location>
        <begin position="178"/>
        <end position="191"/>
    </location>
</feature>
<comment type="caution">
    <text evidence="3">The sequence shown here is derived from an EMBL/GenBank/DDBJ whole genome shotgun (WGS) entry which is preliminary data.</text>
</comment>
<dbReference type="InterPro" id="IPR045107">
    <property type="entry name" value="SAC3/GANP/THP3"/>
</dbReference>
<evidence type="ECO:0000259" key="2">
    <source>
        <dbReference type="Pfam" id="PF03399"/>
    </source>
</evidence>
<keyword evidence="4" id="KW-1185">Reference proteome</keyword>
<evidence type="ECO:0000256" key="1">
    <source>
        <dbReference type="SAM" id="MobiDB-lite"/>
    </source>
</evidence>
<accession>A0A9W7LFH4</accession>
<feature type="region of interest" description="Disordered" evidence="1">
    <location>
        <begin position="114"/>
        <end position="247"/>
    </location>
</feature>
<reference evidence="4" key="1">
    <citation type="journal article" date="2023" name="Commun. Biol.">
        <title>Genome analysis of Parmales, the sister group of diatoms, reveals the evolutionary specialization of diatoms from phago-mixotrophs to photoautotrophs.</title>
        <authorList>
            <person name="Ban H."/>
            <person name="Sato S."/>
            <person name="Yoshikawa S."/>
            <person name="Yamada K."/>
            <person name="Nakamura Y."/>
            <person name="Ichinomiya M."/>
            <person name="Sato N."/>
            <person name="Blanc-Mathieu R."/>
            <person name="Endo H."/>
            <person name="Kuwata A."/>
            <person name="Ogata H."/>
        </authorList>
    </citation>
    <scope>NUCLEOTIDE SEQUENCE [LARGE SCALE GENOMIC DNA]</scope>
</reference>
<proteinExistence type="predicted"/>
<organism evidence="3 4">
    <name type="scientific">Triparma columacea</name>
    <dbReference type="NCBI Taxonomy" id="722753"/>
    <lineage>
        <taxon>Eukaryota</taxon>
        <taxon>Sar</taxon>
        <taxon>Stramenopiles</taxon>
        <taxon>Ochrophyta</taxon>
        <taxon>Bolidophyceae</taxon>
        <taxon>Parmales</taxon>
        <taxon>Triparmaceae</taxon>
        <taxon>Triparma</taxon>
    </lineage>
</organism>
<dbReference type="GO" id="GO:0005634">
    <property type="term" value="C:nucleus"/>
    <property type="evidence" value="ECO:0007669"/>
    <property type="project" value="TreeGrafter"/>
</dbReference>
<evidence type="ECO:0000313" key="4">
    <source>
        <dbReference type="Proteomes" id="UP001165065"/>
    </source>
</evidence>
<feature type="compositionally biased region" description="Basic and acidic residues" evidence="1">
    <location>
        <begin position="157"/>
        <end position="176"/>
    </location>
</feature>
<dbReference type="EMBL" id="BRYA01000467">
    <property type="protein sequence ID" value="GMI49120.1"/>
    <property type="molecule type" value="Genomic_DNA"/>
</dbReference>
<dbReference type="InterPro" id="IPR005062">
    <property type="entry name" value="SAC3/GANP/THP3_conserved"/>
</dbReference>
<dbReference type="AlphaFoldDB" id="A0A9W7LFH4"/>
<dbReference type="PANTHER" id="PTHR12436">
    <property type="entry name" value="80 KDA MCM3-ASSOCIATED PROTEIN"/>
    <property type="match status" value="1"/>
</dbReference>
<gene>
    <name evidence="3" type="ORF">TrCOL_g8869</name>
</gene>
<evidence type="ECO:0000313" key="3">
    <source>
        <dbReference type="EMBL" id="GMI49120.1"/>
    </source>
</evidence>
<dbReference type="OrthoDB" id="199574at2759"/>
<dbReference type="Proteomes" id="UP001165065">
    <property type="component" value="Unassembled WGS sequence"/>
</dbReference>
<dbReference type="Pfam" id="PF03399">
    <property type="entry name" value="SAC3_GANP"/>
    <property type="match status" value="1"/>
</dbReference>
<protein>
    <recommendedName>
        <fullName evidence="2">SAC3/GANP/THP3 conserved domain-containing protein</fullName>
    </recommendedName>
</protein>
<sequence length="564" mass="62882">MIRLQHKSGGHYFDPSQNRWINSAEYAAWLRSQESLIAAASRERFLASQKSQLRIQSSAQLVTFIQRCLTSVSPPLQPAMEVRLETYMVKLRASGYNMMGRVVPFEEVEWDKHPTLTLENQGGGRKRGREERGGEGGGYYEHTHANGTHTGVYRNPNRGDERESKRRQNNNTDKHYGSKSSPTSVKQTGTSGHYGPQTVASEGEFEGENNDDTYNNGFDMGSRKLKSRANRFRSTSPNASGGGGSKATSEFGNYMGAGVINSKRTTKGFGEKDYERMTVVGTCEVMEKDYLRLTAPPKPSSVRTVPTLTSWHNVLVAKIKSPEGYSYEYLCSQYKSIRQDLTVQRVTTPFTVTVYETHGRVALENSDLNEFNQCQTQLRSLYKGKVGVFKNRDEFGAYGMLYACLMKLKGAAGEEVVVEALKDVENRRGEGGMLGEELSHALAVRSSLASCNFPSFFTLYQSAPKMSGYIMDPMVPLVRFLSAQVHLRSYKPSIPGDVAAKMVGFYTEGGNEYEGTSGEEEVKRGKIYWRDRGGVVVEGGEGRWKLDTKTTVICEIDITEEEKG</sequence>
<dbReference type="Gene3D" id="1.25.40.990">
    <property type="match status" value="1"/>
</dbReference>
<name>A0A9W7LFH4_9STRA</name>
<dbReference type="PANTHER" id="PTHR12436:SF4">
    <property type="entry name" value="LEUKOCYTE RECEPTOR CLUSTER MEMBER 8"/>
    <property type="match status" value="1"/>
</dbReference>